<evidence type="ECO:0000313" key="2">
    <source>
        <dbReference type="EMBL" id="JAD31485.1"/>
    </source>
</evidence>
<reference evidence="2" key="2">
    <citation type="journal article" date="2015" name="Data Brief">
        <title>Shoot transcriptome of the giant reed, Arundo donax.</title>
        <authorList>
            <person name="Barrero R.A."/>
            <person name="Guerrero F.D."/>
            <person name="Moolhuijzen P."/>
            <person name="Goolsby J.A."/>
            <person name="Tidwell J."/>
            <person name="Bellgard S.E."/>
            <person name="Bellgard M.I."/>
        </authorList>
    </citation>
    <scope>NUCLEOTIDE SEQUENCE</scope>
    <source>
        <tissue evidence="2">Shoot tissue taken approximately 20 cm above the soil surface</tissue>
    </source>
</reference>
<name>A0A0A9PYK4_ARUDO</name>
<evidence type="ECO:0000256" key="1">
    <source>
        <dbReference type="SAM" id="MobiDB-lite"/>
    </source>
</evidence>
<feature type="region of interest" description="Disordered" evidence="1">
    <location>
        <begin position="1"/>
        <end position="30"/>
    </location>
</feature>
<accession>A0A0A9PYK4</accession>
<proteinExistence type="predicted"/>
<feature type="compositionally biased region" description="Low complexity" evidence="1">
    <location>
        <begin position="17"/>
        <end position="30"/>
    </location>
</feature>
<dbReference type="AlphaFoldDB" id="A0A0A9PYK4"/>
<organism evidence="2">
    <name type="scientific">Arundo donax</name>
    <name type="common">Giant reed</name>
    <name type="synonym">Donax arundinaceus</name>
    <dbReference type="NCBI Taxonomy" id="35708"/>
    <lineage>
        <taxon>Eukaryota</taxon>
        <taxon>Viridiplantae</taxon>
        <taxon>Streptophyta</taxon>
        <taxon>Embryophyta</taxon>
        <taxon>Tracheophyta</taxon>
        <taxon>Spermatophyta</taxon>
        <taxon>Magnoliopsida</taxon>
        <taxon>Liliopsida</taxon>
        <taxon>Poales</taxon>
        <taxon>Poaceae</taxon>
        <taxon>PACMAD clade</taxon>
        <taxon>Arundinoideae</taxon>
        <taxon>Arundineae</taxon>
        <taxon>Arundo</taxon>
    </lineage>
</organism>
<reference evidence="2" key="1">
    <citation type="submission" date="2014-09" db="EMBL/GenBank/DDBJ databases">
        <authorList>
            <person name="Magalhaes I.L.F."/>
            <person name="Oliveira U."/>
            <person name="Santos F.R."/>
            <person name="Vidigal T.H.D.A."/>
            <person name="Brescovit A.D."/>
            <person name="Santos A.J."/>
        </authorList>
    </citation>
    <scope>NUCLEOTIDE SEQUENCE</scope>
    <source>
        <tissue evidence="2">Shoot tissue taken approximately 20 cm above the soil surface</tissue>
    </source>
</reference>
<sequence>MSSSSPSLSLNFRKAASHCSWSSSSDSSPR</sequence>
<protein>
    <submittedName>
        <fullName evidence="2">Uncharacterized protein</fullName>
    </submittedName>
</protein>
<feature type="compositionally biased region" description="Low complexity" evidence="1">
    <location>
        <begin position="1"/>
        <end position="10"/>
    </location>
</feature>
<dbReference type="EMBL" id="GBRH01266410">
    <property type="protein sequence ID" value="JAD31485.1"/>
    <property type="molecule type" value="Transcribed_RNA"/>
</dbReference>